<evidence type="ECO:0000259" key="3">
    <source>
        <dbReference type="Pfam" id="PF17103"/>
    </source>
</evidence>
<dbReference type="GO" id="GO:0016256">
    <property type="term" value="P:N-glycan processing to lysosome"/>
    <property type="evidence" value="ECO:0007669"/>
    <property type="project" value="TreeGrafter"/>
</dbReference>
<feature type="non-terminal residue" evidence="4">
    <location>
        <position position="1"/>
    </location>
</feature>
<dbReference type="GO" id="GO:0005794">
    <property type="term" value="C:Golgi apparatus"/>
    <property type="evidence" value="ECO:0007669"/>
    <property type="project" value="TreeGrafter"/>
</dbReference>
<evidence type="ECO:0000256" key="1">
    <source>
        <dbReference type="ARBA" id="ARBA00022679"/>
    </source>
</evidence>
<dbReference type="PANTHER" id="PTHR24045">
    <property type="match status" value="1"/>
</dbReference>
<proteinExistence type="predicted"/>
<keyword evidence="2" id="KW-0472">Membrane</keyword>
<gene>
    <name evidence="4" type="ORF">g.4749</name>
</gene>
<name>A0A1B6JXM7_9HEMI</name>
<dbReference type="GO" id="GO:0003976">
    <property type="term" value="F:UDP-N-acetylglucosamine-lysosomal-enzyme N-acetylglucosaminephosphotransferase activity"/>
    <property type="evidence" value="ECO:0007669"/>
    <property type="project" value="TreeGrafter"/>
</dbReference>
<evidence type="ECO:0000313" key="4">
    <source>
        <dbReference type="EMBL" id="JAT03654.1"/>
    </source>
</evidence>
<feature type="transmembrane region" description="Helical" evidence="2">
    <location>
        <begin position="185"/>
        <end position="204"/>
    </location>
</feature>
<dbReference type="AlphaFoldDB" id="A0A1B6JXM7"/>
<protein>
    <recommendedName>
        <fullName evidence="3">Stealth protein CR4 conserved region 4 domain-containing protein</fullName>
    </recommendedName>
</protein>
<keyword evidence="2" id="KW-0812">Transmembrane</keyword>
<sequence length="235" mass="27823">EIRTVLTRLYDLPLQRSSVLNFETSLLYCARNLPQQQFITPPPFERYIDSKLPLVTKHLIENCTLVSDLLKLKMGRRKRYLYSLVKPSSREAMVGFHMITSNLSQLLSTLDKIRRKPKKFICLNDNMDASRPEDNQLIQAVLIDFFHSLFPKPSQFELPADYRNRYLYYNDFIVWQSKKKRLSRLLYATIAIAVVFTFGCLFHNECHKLKTRVRKRVHKIISRIKSSRRKLPTKL</sequence>
<keyword evidence="1" id="KW-0808">Transferase</keyword>
<organism evidence="4">
    <name type="scientific">Homalodisca liturata</name>
    <dbReference type="NCBI Taxonomy" id="320908"/>
    <lineage>
        <taxon>Eukaryota</taxon>
        <taxon>Metazoa</taxon>
        <taxon>Ecdysozoa</taxon>
        <taxon>Arthropoda</taxon>
        <taxon>Hexapoda</taxon>
        <taxon>Insecta</taxon>
        <taxon>Pterygota</taxon>
        <taxon>Neoptera</taxon>
        <taxon>Paraneoptera</taxon>
        <taxon>Hemiptera</taxon>
        <taxon>Auchenorrhyncha</taxon>
        <taxon>Membracoidea</taxon>
        <taxon>Cicadellidae</taxon>
        <taxon>Cicadellinae</taxon>
        <taxon>Proconiini</taxon>
        <taxon>Homalodisca</taxon>
    </lineage>
</organism>
<dbReference type="InterPro" id="IPR047141">
    <property type="entry name" value="Stealth"/>
</dbReference>
<dbReference type="PANTHER" id="PTHR24045:SF0">
    <property type="entry name" value="N-ACETYLGLUCOSAMINE-1-PHOSPHOTRANSFERASE SUBUNITS ALPHA_BETA"/>
    <property type="match status" value="1"/>
</dbReference>
<accession>A0A1B6JXM7</accession>
<dbReference type="GO" id="GO:0046835">
    <property type="term" value="P:carbohydrate phosphorylation"/>
    <property type="evidence" value="ECO:0007669"/>
    <property type="project" value="TreeGrafter"/>
</dbReference>
<keyword evidence="2" id="KW-1133">Transmembrane helix</keyword>
<feature type="domain" description="Stealth protein CR4 conserved region 4" evidence="3">
    <location>
        <begin position="111"/>
        <end position="168"/>
    </location>
</feature>
<dbReference type="InterPro" id="IPR031356">
    <property type="entry name" value="Stealth_CR4"/>
</dbReference>
<reference evidence="4" key="1">
    <citation type="submission" date="2015-11" db="EMBL/GenBank/DDBJ databases">
        <title>De novo transcriptome assembly of four potential Pierce s Disease insect vectors from Arizona vineyards.</title>
        <authorList>
            <person name="Tassone E.E."/>
        </authorList>
    </citation>
    <scope>NUCLEOTIDE SEQUENCE</scope>
</reference>
<dbReference type="Pfam" id="PF17103">
    <property type="entry name" value="Stealth_CR4"/>
    <property type="match status" value="1"/>
</dbReference>
<dbReference type="EMBL" id="GECU01004053">
    <property type="protein sequence ID" value="JAT03654.1"/>
    <property type="molecule type" value="Transcribed_RNA"/>
</dbReference>
<evidence type="ECO:0000256" key="2">
    <source>
        <dbReference type="SAM" id="Phobius"/>
    </source>
</evidence>